<evidence type="ECO:0000313" key="2">
    <source>
        <dbReference type="Proteomes" id="UP000316626"/>
    </source>
</evidence>
<dbReference type="Proteomes" id="UP000316626">
    <property type="component" value="Unassembled WGS sequence"/>
</dbReference>
<dbReference type="InterPro" id="IPR018695">
    <property type="entry name" value="DUF2194"/>
</dbReference>
<name>A0A544TUS6_9BACI</name>
<dbReference type="GO" id="GO:0005975">
    <property type="term" value="P:carbohydrate metabolic process"/>
    <property type="evidence" value="ECO:0007669"/>
    <property type="project" value="InterPro"/>
</dbReference>
<dbReference type="EMBL" id="VDGI01000002">
    <property type="protein sequence ID" value="TQR21204.1"/>
    <property type="molecule type" value="Genomic_DNA"/>
</dbReference>
<dbReference type="RefSeq" id="WP_142641095.1">
    <property type="nucleotide sequence ID" value="NZ_VDGI01000002.1"/>
</dbReference>
<dbReference type="AlphaFoldDB" id="A0A544TUS6"/>
<proteinExistence type="predicted"/>
<dbReference type="Pfam" id="PF09960">
    <property type="entry name" value="DUF2194"/>
    <property type="match status" value="2"/>
</dbReference>
<dbReference type="OrthoDB" id="9761886at2"/>
<keyword evidence="2" id="KW-1185">Reference proteome</keyword>
<dbReference type="Gene3D" id="3.20.20.370">
    <property type="entry name" value="Glycoside hydrolase/deacetylase"/>
    <property type="match status" value="1"/>
</dbReference>
<reference evidence="1 2" key="1">
    <citation type="submission" date="2019-06" db="EMBL/GenBank/DDBJ databases">
        <title>Psychrobacillus vulpis sp. nov., a new species isolated from feces of a red fox that inhabits in The Tablas de Daimiel Natural Park, Albacete, Spain.</title>
        <authorList>
            <person name="Rodriguez M."/>
            <person name="Reina J.C."/>
            <person name="Bejar V."/>
            <person name="Llamas I."/>
        </authorList>
    </citation>
    <scope>NUCLEOTIDE SEQUENCE [LARGE SCALE GENOMIC DNA]</scope>
    <source>
        <strain evidence="1 2">Z8</strain>
    </source>
</reference>
<dbReference type="CDD" id="cd10924">
    <property type="entry name" value="CE4_COG4878"/>
    <property type="match status" value="1"/>
</dbReference>
<sequence>MKVKGNFSKEIYIIILFVLLFGILLEFSRSQFILKFQQNQSLIEKRDEILADISKENIVEPSGSNYCILYNPTDEYSEKLKGNAIKTLEYMKKKSTEVKVNETKVDFKSCDVILLTTDQLKDIGNTEEIEQYVFQGGYIFFMSVLDIDTDYQILYRKFGITSFDKSVDAKGIHLTSDVLIGEKDLFIDDDFIHNSSISVGLDDGTELLAESANGIPLLWKNEYGKGAFMNFNGTMLQEKINRGFFAGALSLLEPNFIYSIFNLKVFFIDDFPSPIAKGTNPIIYKEYKRDISAFYQEVWWPNMLKTSKKYDMKYTGAIIESYNDRVEPPFNYTEDKDSHYLISYGRELIKSGGELGFHGYNHQSLVLDKEVSSQFGYKEWRKEEDMSESIDELLTYTKSAFPGYTVTSYVPPSNVLSKEGREAMKKVWPDLTVISSLYGEDESGVAYVQEFDVAEDGIIEMPRITSGYFEREYDRWAEANTMTGVGVFSHFVHPDDVISSDRSNNMGWEKIYKSFNDYMSRVQKTYPWLRALPATEAALDMATNIHTQVSWKNGENSVEGNMDKYNGETSYILRSKRKLGRLENCTVKKIGDNVYLVTANASKFKIEFGGN</sequence>
<protein>
    <submittedName>
        <fullName evidence="1">DUF2194 domain-containing protein</fullName>
    </submittedName>
</protein>
<evidence type="ECO:0000313" key="1">
    <source>
        <dbReference type="EMBL" id="TQR21204.1"/>
    </source>
</evidence>
<gene>
    <name evidence="1" type="ORF">FG384_03070</name>
</gene>
<accession>A0A544TUS6</accession>
<dbReference type="InterPro" id="IPR011330">
    <property type="entry name" value="Glyco_hydro/deAcase_b/a-brl"/>
</dbReference>
<comment type="caution">
    <text evidence="1">The sequence shown here is derived from an EMBL/GenBank/DDBJ whole genome shotgun (WGS) entry which is preliminary data.</text>
</comment>
<dbReference type="SUPFAM" id="SSF88713">
    <property type="entry name" value="Glycoside hydrolase/deacetylase"/>
    <property type="match status" value="1"/>
</dbReference>
<organism evidence="1 2">
    <name type="scientific">Psychrobacillus vulpis</name>
    <dbReference type="NCBI Taxonomy" id="2325572"/>
    <lineage>
        <taxon>Bacteria</taxon>
        <taxon>Bacillati</taxon>
        <taxon>Bacillota</taxon>
        <taxon>Bacilli</taxon>
        <taxon>Bacillales</taxon>
        <taxon>Bacillaceae</taxon>
        <taxon>Psychrobacillus</taxon>
    </lineage>
</organism>